<feature type="compositionally biased region" description="Low complexity" evidence="1">
    <location>
        <begin position="230"/>
        <end position="243"/>
    </location>
</feature>
<feature type="compositionally biased region" description="Polar residues" evidence="1">
    <location>
        <begin position="54"/>
        <end position="66"/>
    </location>
</feature>
<evidence type="ECO:0000256" key="1">
    <source>
        <dbReference type="SAM" id="MobiDB-lite"/>
    </source>
</evidence>
<dbReference type="EMBL" id="BT085161">
    <property type="protein sequence ID" value="ACR35514.1"/>
    <property type="molecule type" value="mRNA"/>
</dbReference>
<evidence type="ECO:0000313" key="2">
    <source>
        <dbReference type="EMBL" id="ACR35514.1"/>
    </source>
</evidence>
<dbReference type="AlphaFoldDB" id="C4J2W4"/>
<sequence length="334" mass="34515">MSASSTVPARIPGIPTVQLSGRTPALERRPAVGLNPTTPHSAAGIRTEPPPSTPSATGQRPAQTTAAEPLEEPPAIVLALYGFLVDPWCGLMPLVPAPSSCMLALPARTAPQARSCATHAASASQRRAAPSHRVPPVVGYGRQSISSFTPTSTPSSADSGAPFWYLRVDSSACLMTSSGSQLMKKAILLTPGPELSLTAARNLAATWTGVTSPDLYASEKSRTVQRLMPGASAASAASSRAGRQPTASWTRSAADRSGLVSRTLCSGVSSQLCDAVNSGGSGMSASDTSCQQWVQVQVEAVREDAELTAEHSCRHSGVRAFQFVSHAGRQAGSV</sequence>
<organism evidence="2">
    <name type="scientific">Zea mays</name>
    <name type="common">Maize</name>
    <dbReference type="NCBI Taxonomy" id="4577"/>
    <lineage>
        <taxon>Eukaryota</taxon>
        <taxon>Viridiplantae</taxon>
        <taxon>Streptophyta</taxon>
        <taxon>Embryophyta</taxon>
        <taxon>Tracheophyta</taxon>
        <taxon>Spermatophyta</taxon>
        <taxon>Magnoliopsida</taxon>
        <taxon>Liliopsida</taxon>
        <taxon>Poales</taxon>
        <taxon>Poaceae</taxon>
        <taxon>PACMAD clade</taxon>
        <taxon>Panicoideae</taxon>
        <taxon>Andropogonodae</taxon>
        <taxon>Andropogoneae</taxon>
        <taxon>Tripsacinae</taxon>
        <taxon>Zea</taxon>
    </lineage>
</organism>
<reference evidence="2" key="1">
    <citation type="journal article" date="2009" name="PLoS Genet.">
        <title>Sequencing, mapping, and analysis of 27,455 maize full-length cDNAs.</title>
        <authorList>
            <person name="Soderlund C."/>
            <person name="Descour A."/>
            <person name="Kudrna D."/>
            <person name="Bomhoff M."/>
            <person name="Boyd L."/>
            <person name="Currie J."/>
            <person name="Angelova A."/>
            <person name="Collura K."/>
            <person name="Wissotski M."/>
            <person name="Ashley E."/>
            <person name="Morrow D."/>
            <person name="Fernandes J."/>
            <person name="Walbot V."/>
            <person name="Yu Y."/>
        </authorList>
    </citation>
    <scope>NUCLEOTIDE SEQUENCE</scope>
    <source>
        <strain evidence="2">B73</strain>
    </source>
</reference>
<proteinExistence type="evidence at transcript level"/>
<accession>C4J2W4</accession>
<reference evidence="2" key="2">
    <citation type="submission" date="2012-06" db="EMBL/GenBank/DDBJ databases">
        <authorList>
            <person name="Yu Y."/>
            <person name="Currie J."/>
            <person name="Lomeli R."/>
            <person name="Angelova A."/>
            <person name="Collura K."/>
            <person name="Wissotski M."/>
            <person name="Campos D."/>
            <person name="Kudrna D."/>
            <person name="Golser W."/>
            <person name="Ashely E."/>
            <person name="Descour A."/>
            <person name="Fernandes J."/>
            <person name="Soderlund C."/>
            <person name="Walbot V."/>
        </authorList>
    </citation>
    <scope>NUCLEOTIDE SEQUENCE</scope>
    <source>
        <strain evidence="2">B73</strain>
    </source>
</reference>
<feature type="region of interest" description="Disordered" evidence="1">
    <location>
        <begin position="1"/>
        <end position="70"/>
    </location>
</feature>
<feature type="region of interest" description="Disordered" evidence="1">
    <location>
        <begin position="229"/>
        <end position="254"/>
    </location>
</feature>
<name>C4J2W4_MAIZE</name>
<protein>
    <submittedName>
        <fullName evidence="2">Uncharacterized protein</fullName>
    </submittedName>
</protein>